<evidence type="ECO:0000313" key="6">
    <source>
        <dbReference type="EMBL" id="RKW71328.1"/>
    </source>
</evidence>
<keyword evidence="1" id="KW-0805">Transcription regulation</keyword>
<feature type="DNA-binding region" description="H-T-H motif" evidence="4">
    <location>
        <begin position="30"/>
        <end position="49"/>
    </location>
</feature>
<evidence type="ECO:0000259" key="5">
    <source>
        <dbReference type="PROSITE" id="PS50977"/>
    </source>
</evidence>
<keyword evidence="2 4" id="KW-0238">DNA-binding</keyword>
<accession>A0A496PL99</accession>
<dbReference type="PANTHER" id="PTHR30055:SF234">
    <property type="entry name" value="HTH-TYPE TRANSCRIPTIONAL REGULATOR BETI"/>
    <property type="match status" value="1"/>
</dbReference>
<name>A0A496PL99_9MICC</name>
<dbReference type="PROSITE" id="PS50977">
    <property type="entry name" value="HTH_TETR_2"/>
    <property type="match status" value="1"/>
</dbReference>
<dbReference type="Pfam" id="PF00440">
    <property type="entry name" value="TetR_N"/>
    <property type="match status" value="1"/>
</dbReference>
<dbReference type="InterPro" id="IPR001647">
    <property type="entry name" value="HTH_TetR"/>
</dbReference>
<dbReference type="InterPro" id="IPR009057">
    <property type="entry name" value="Homeodomain-like_sf"/>
</dbReference>
<dbReference type="Proteomes" id="UP000273119">
    <property type="component" value="Unassembled WGS sequence"/>
</dbReference>
<comment type="caution">
    <text evidence="6">The sequence shown here is derived from an EMBL/GenBank/DDBJ whole genome shotgun (WGS) entry which is preliminary data.</text>
</comment>
<keyword evidence="3" id="KW-0804">Transcription</keyword>
<evidence type="ECO:0000256" key="1">
    <source>
        <dbReference type="ARBA" id="ARBA00023015"/>
    </source>
</evidence>
<dbReference type="GO" id="GO:0000976">
    <property type="term" value="F:transcription cis-regulatory region binding"/>
    <property type="evidence" value="ECO:0007669"/>
    <property type="project" value="TreeGrafter"/>
</dbReference>
<feature type="domain" description="HTH tetR-type" evidence="5">
    <location>
        <begin position="7"/>
        <end position="67"/>
    </location>
</feature>
<dbReference type="SUPFAM" id="SSF48498">
    <property type="entry name" value="Tetracyclin repressor-like, C-terminal domain"/>
    <property type="match status" value="1"/>
</dbReference>
<evidence type="ECO:0000313" key="7">
    <source>
        <dbReference type="Proteomes" id="UP000273119"/>
    </source>
</evidence>
<dbReference type="InterPro" id="IPR050109">
    <property type="entry name" value="HTH-type_TetR-like_transc_reg"/>
</dbReference>
<sequence>MAGRPRLVDDVTLLRATVTIMGRTGPSALTLALVATEAGVTPATVVQRFGNKRGLMLALAHSHAERASERHLHSRDQGSHPLQALTDLVVGTWDPATTPQVFANHLAFLCADLVDEDLRALTLATQRSQERTVRNLLDSAVAAGELAPGTDTAALTASIQSAVAGSGLLWAMDRQGTLNARLRSALDLALSSHLTKPPTPNPKETP</sequence>
<evidence type="ECO:0000256" key="2">
    <source>
        <dbReference type="ARBA" id="ARBA00023125"/>
    </source>
</evidence>
<evidence type="ECO:0000256" key="3">
    <source>
        <dbReference type="ARBA" id="ARBA00023163"/>
    </source>
</evidence>
<dbReference type="SUPFAM" id="SSF46689">
    <property type="entry name" value="Homeodomain-like"/>
    <property type="match status" value="1"/>
</dbReference>
<evidence type="ECO:0000256" key="4">
    <source>
        <dbReference type="PROSITE-ProRule" id="PRU00335"/>
    </source>
</evidence>
<keyword evidence="7" id="KW-1185">Reference proteome</keyword>
<dbReference type="RefSeq" id="WP_121483592.1">
    <property type="nucleotide sequence ID" value="NZ_QQXL01000001.1"/>
</dbReference>
<dbReference type="GO" id="GO:0003700">
    <property type="term" value="F:DNA-binding transcription factor activity"/>
    <property type="evidence" value="ECO:0007669"/>
    <property type="project" value="TreeGrafter"/>
</dbReference>
<dbReference type="Gene3D" id="1.10.357.10">
    <property type="entry name" value="Tetracycline Repressor, domain 2"/>
    <property type="match status" value="1"/>
</dbReference>
<organism evidence="6 7">
    <name type="scientific">Galactobacter caseinivorans</name>
    <dbReference type="NCBI Taxonomy" id="2676123"/>
    <lineage>
        <taxon>Bacteria</taxon>
        <taxon>Bacillati</taxon>
        <taxon>Actinomycetota</taxon>
        <taxon>Actinomycetes</taxon>
        <taxon>Micrococcales</taxon>
        <taxon>Micrococcaceae</taxon>
        <taxon>Galactobacter</taxon>
    </lineage>
</organism>
<dbReference type="PANTHER" id="PTHR30055">
    <property type="entry name" value="HTH-TYPE TRANSCRIPTIONAL REGULATOR RUTR"/>
    <property type="match status" value="1"/>
</dbReference>
<protein>
    <submittedName>
        <fullName evidence="6">TetR/AcrR family transcriptional regulator</fullName>
    </submittedName>
</protein>
<reference evidence="6 7" key="1">
    <citation type="submission" date="2018-07" db="EMBL/GenBank/DDBJ databases">
        <title>Arthrobacter sp. nov., isolated from raw cow's milk with high bacterial count.</title>
        <authorList>
            <person name="Hahne J."/>
            <person name="Isele D."/>
            <person name="Lipski A."/>
        </authorList>
    </citation>
    <scope>NUCLEOTIDE SEQUENCE [LARGE SCALE GENOMIC DNA]</scope>
    <source>
        <strain evidence="6 7">JZ R-183</strain>
    </source>
</reference>
<dbReference type="InterPro" id="IPR036271">
    <property type="entry name" value="Tet_transcr_reg_TetR-rel_C_sf"/>
</dbReference>
<gene>
    <name evidence="6" type="ORF">DWQ67_00215</name>
</gene>
<dbReference type="AlphaFoldDB" id="A0A496PL99"/>
<proteinExistence type="predicted"/>
<dbReference type="EMBL" id="QQXL01000001">
    <property type="protein sequence ID" value="RKW71328.1"/>
    <property type="molecule type" value="Genomic_DNA"/>
</dbReference>